<dbReference type="AlphaFoldDB" id="A0AAV7W9F5"/>
<dbReference type="Proteomes" id="UP001066276">
    <property type="component" value="Chromosome 1_2"/>
</dbReference>
<protein>
    <submittedName>
        <fullName evidence="1">Uncharacterized protein</fullName>
    </submittedName>
</protein>
<organism evidence="1 2">
    <name type="scientific">Pleurodeles waltl</name>
    <name type="common">Iberian ribbed newt</name>
    <dbReference type="NCBI Taxonomy" id="8319"/>
    <lineage>
        <taxon>Eukaryota</taxon>
        <taxon>Metazoa</taxon>
        <taxon>Chordata</taxon>
        <taxon>Craniata</taxon>
        <taxon>Vertebrata</taxon>
        <taxon>Euteleostomi</taxon>
        <taxon>Amphibia</taxon>
        <taxon>Batrachia</taxon>
        <taxon>Caudata</taxon>
        <taxon>Salamandroidea</taxon>
        <taxon>Salamandridae</taxon>
        <taxon>Pleurodelinae</taxon>
        <taxon>Pleurodeles</taxon>
    </lineage>
</organism>
<reference evidence="1" key="1">
    <citation type="journal article" date="2022" name="bioRxiv">
        <title>Sequencing and chromosome-scale assembly of the giantPleurodeles waltlgenome.</title>
        <authorList>
            <person name="Brown T."/>
            <person name="Elewa A."/>
            <person name="Iarovenko S."/>
            <person name="Subramanian E."/>
            <person name="Araus A.J."/>
            <person name="Petzold A."/>
            <person name="Susuki M."/>
            <person name="Suzuki K.-i.T."/>
            <person name="Hayashi T."/>
            <person name="Toyoda A."/>
            <person name="Oliveira C."/>
            <person name="Osipova E."/>
            <person name="Leigh N.D."/>
            <person name="Simon A."/>
            <person name="Yun M.H."/>
        </authorList>
    </citation>
    <scope>NUCLEOTIDE SEQUENCE</scope>
    <source>
        <strain evidence="1">20211129_DDA</strain>
        <tissue evidence="1">Liver</tissue>
    </source>
</reference>
<sequence length="101" mass="10529">MAAMVVPWEGSSTSDASVPRLAFVAGSFGEASIFWLEHGLTFPSRLHLQIPDDSGPPTRCAGPAQDRLMAAAHQAHAVAPQQAYAIPLPPQSPVPAHAAPP</sequence>
<accession>A0AAV7W9F5</accession>
<evidence type="ECO:0000313" key="2">
    <source>
        <dbReference type="Proteomes" id="UP001066276"/>
    </source>
</evidence>
<proteinExistence type="predicted"/>
<comment type="caution">
    <text evidence="1">The sequence shown here is derived from an EMBL/GenBank/DDBJ whole genome shotgun (WGS) entry which is preliminary data.</text>
</comment>
<dbReference type="EMBL" id="JANPWB010000002">
    <property type="protein sequence ID" value="KAJ1209237.1"/>
    <property type="molecule type" value="Genomic_DNA"/>
</dbReference>
<keyword evidence="2" id="KW-1185">Reference proteome</keyword>
<evidence type="ECO:0000313" key="1">
    <source>
        <dbReference type="EMBL" id="KAJ1209237.1"/>
    </source>
</evidence>
<gene>
    <name evidence="1" type="ORF">NDU88_004615</name>
</gene>
<name>A0AAV7W9F5_PLEWA</name>